<gene>
    <name evidence="1" type="ORF">ACFSF0_04310</name>
</gene>
<dbReference type="EMBL" id="JBHUEJ010000010">
    <property type="protein sequence ID" value="MFD1709816.1"/>
    <property type="molecule type" value="Genomic_DNA"/>
</dbReference>
<accession>A0ABW4KR53</accession>
<comment type="caution">
    <text evidence="1">The sequence shown here is derived from an EMBL/GenBank/DDBJ whole genome shotgun (WGS) entry which is preliminary data.</text>
</comment>
<protein>
    <submittedName>
        <fullName evidence="1">Uncharacterized protein</fullName>
    </submittedName>
</protein>
<organism evidence="1 2">
    <name type="scientific">Ottowia flava</name>
    <dbReference type="NCBI Taxonomy" id="2675430"/>
    <lineage>
        <taxon>Bacteria</taxon>
        <taxon>Pseudomonadati</taxon>
        <taxon>Pseudomonadota</taxon>
        <taxon>Betaproteobacteria</taxon>
        <taxon>Burkholderiales</taxon>
        <taxon>Comamonadaceae</taxon>
        <taxon>Ottowia</taxon>
    </lineage>
</organism>
<sequence length="110" mass="11823">MKKATACGCRGGLGFGGSQRAQLVDRTQVQVLFARVIAQDGAHCGDGRGQAAAWMLHDAPHLCDATLILVDIKHAFPHHFPEHEFALVRNQPTITSNERVPTAQNLIGSA</sequence>
<reference evidence="2" key="1">
    <citation type="journal article" date="2019" name="Int. J. Syst. Evol. Microbiol.">
        <title>The Global Catalogue of Microorganisms (GCM) 10K type strain sequencing project: providing services to taxonomists for standard genome sequencing and annotation.</title>
        <authorList>
            <consortium name="The Broad Institute Genomics Platform"/>
            <consortium name="The Broad Institute Genome Sequencing Center for Infectious Disease"/>
            <person name="Wu L."/>
            <person name="Ma J."/>
        </authorList>
    </citation>
    <scope>NUCLEOTIDE SEQUENCE [LARGE SCALE GENOMIC DNA]</scope>
    <source>
        <strain evidence="2">LMG 29247</strain>
    </source>
</reference>
<keyword evidence="2" id="KW-1185">Reference proteome</keyword>
<proteinExistence type="predicted"/>
<evidence type="ECO:0000313" key="1">
    <source>
        <dbReference type="EMBL" id="MFD1709816.1"/>
    </source>
</evidence>
<evidence type="ECO:0000313" key="2">
    <source>
        <dbReference type="Proteomes" id="UP001597304"/>
    </source>
</evidence>
<dbReference type="Proteomes" id="UP001597304">
    <property type="component" value="Unassembled WGS sequence"/>
</dbReference>
<name>A0ABW4KR53_9BURK</name>